<organism evidence="4 5">
    <name type="scientific">Catonella massiliensis</name>
    <dbReference type="NCBI Taxonomy" id="2799636"/>
    <lineage>
        <taxon>Bacteria</taxon>
        <taxon>Bacillati</taxon>
        <taxon>Bacillota</taxon>
        <taxon>Clostridia</taxon>
        <taxon>Lachnospirales</taxon>
        <taxon>Lachnospiraceae</taxon>
        <taxon>Catonella</taxon>
    </lineage>
</organism>
<dbReference type="EMBL" id="JAEPRJ010000001">
    <property type="protein sequence ID" value="MBK5896613.1"/>
    <property type="molecule type" value="Genomic_DNA"/>
</dbReference>
<sequence>MNELISVIIPVYNVEQYVERCLNSVINQSYLNLEIILVDDGSTDKSGEICDRYALKDSRIKVIHEENAGLGEARNRGLRIASGDYICFVDSDDWIEEDYCKELVQAAERTNSDIAICGYNECLKDGKTPKVKYDDCFITTGKEILHYTMTANSKYWFNISVWNKLYKREIISELWFKSRVYEDIMYNAESMYRANKIAYVNKCLYNYRINREGSIISKGFQRKTIEFEMKFKEERVEFFKRNNEIKLARDAEAVVIHDKLLYYAFMSLSKDNFSEYIRKYKVDLRKCGFIADTKTNIALLIFKCFPRLWIKIIKKKYKY</sequence>
<protein>
    <submittedName>
        <fullName evidence="4">Glycosyltransferase</fullName>
    </submittedName>
</protein>
<keyword evidence="1" id="KW-0328">Glycosyltransferase</keyword>
<dbReference type="CDD" id="cd00761">
    <property type="entry name" value="Glyco_tranf_GTA_type"/>
    <property type="match status" value="1"/>
</dbReference>
<comment type="caution">
    <text evidence="4">The sequence shown here is derived from an EMBL/GenBank/DDBJ whole genome shotgun (WGS) entry which is preliminary data.</text>
</comment>
<reference evidence="4 5" key="1">
    <citation type="submission" date="2021-01" db="EMBL/GenBank/DDBJ databases">
        <title>Isolation and description of Catonella massiliensis sp. nov., a novel Catonella species, isolated from a stable periodontitis subject.</title>
        <authorList>
            <person name="Antezack A."/>
            <person name="Boxberger M."/>
            <person name="La Scola B."/>
            <person name="Monnet-Corti V."/>
        </authorList>
    </citation>
    <scope>NUCLEOTIDE SEQUENCE [LARGE SCALE GENOMIC DNA]</scope>
    <source>
        <strain evidence="4 5">Marseille-Q4567</strain>
    </source>
</reference>
<dbReference type="PANTHER" id="PTHR22916">
    <property type="entry name" value="GLYCOSYLTRANSFERASE"/>
    <property type="match status" value="1"/>
</dbReference>
<evidence type="ECO:0000259" key="3">
    <source>
        <dbReference type="Pfam" id="PF00535"/>
    </source>
</evidence>
<dbReference type="RefSeq" id="WP_208428174.1">
    <property type="nucleotide sequence ID" value="NZ_JAEPRJ010000001.1"/>
</dbReference>
<evidence type="ECO:0000313" key="5">
    <source>
        <dbReference type="Proteomes" id="UP000604730"/>
    </source>
</evidence>
<dbReference type="InterPro" id="IPR001173">
    <property type="entry name" value="Glyco_trans_2-like"/>
</dbReference>
<accession>A0ABS1IXJ1</accession>
<dbReference type="SUPFAM" id="SSF53448">
    <property type="entry name" value="Nucleotide-diphospho-sugar transferases"/>
    <property type="match status" value="1"/>
</dbReference>
<dbReference type="Gene3D" id="3.90.550.10">
    <property type="entry name" value="Spore Coat Polysaccharide Biosynthesis Protein SpsA, Chain A"/>
    <property type="match status" value="1"/>
</dbReference>
<feature type="domain" description="Glycosyltransferase 2-like" evidence="3">
    <location>
        <begin position="6"/>
        <end position="141"/>
    </location>
</feature>
<dbReference type="Proteomes" id="UP000604730">
    <property type="component" value="Unassembled WGS sequence"/>
</dbReference>
<dbReference type="InterPro" id="IPR029044">
    <property type="entry name" value="Nucleotide-diphossugar_trans"/>
</dbReference>
<evidence type="ECO:0000256" key="1">
    <source>
        <dbReference type="ARBA" id="ARBA00022676"/>
    </source>
</evidence>
<name>A0ABS1IXJ1_9FIRM</name>
<keyword evidence="5" id="KW-1185">Reference proteome</keyword>
<evidence type="ECO:0000256" key="2">
    <source>
        <dbReference type="ARBA" id="ARBA00022679"/>
    </source>
</evidence>
<dbReference type="Pfam" id="PF00535">
    <property type="entry name" value="Glycos_transf_2"/>
    <property type="match status" value="1"/>
</dbReference>
<gene>
    <name evidence="4" type="ORF">JJN12_02275</name>
</gene>
<dbReference type="PANTHER" id="PTHR22916:SF51">
    <property type="entry name" value="GLYCOSYLTRANSFERASE EPSH-RELATED"/>
    <property type="match status" value="1"/>
</dbReference>
<keyword evidence="2" id="KW-0808">Transferase</keyword>
<proteinExistence type="predicted"/>
<evidence type="ECO:0000313" key="4">
    <source>
        <dbReference type="EMBL" id="MBK5896613.1"/>
    </source>
</evidence>